<dbReference type="Gene3D" id="1.10.1200.10">
    <property type="entry name" value="ACP-like"/>
    <property type="match status" value="1"/>
</dbReference>
<dbReference type="InterPro" id="IPR009081">
    <property type="entry name" value="PP-bd_ACP"/>
</dbReference>
<dbReference type="GO" id="GO:0016874">
    <property type="term" value="F:ligase activity"/>
    <property type="evidence" value="ECO:0007669"/>
    <property type="project" value="UniProtKB-KW"/>
</dbReference>
<evidence type="ECO:0000313" key="6">
    <source>
        <dbReference type="EMBL" id="SEQ94295.1"/>
    </source>
</evidence>
<dbReference type="GO" id="GO:0031177">
    <property type="term" value="F:phosphopantetheine binding"/>
    <property type="evidence" value="ECO:0007669"/>
    <property type="project" value="InterPro"/>
</dbReference>
<keyword evidence="4" id="KW-0597">Phosphoprotein</keyword>
<dbReference type="InterPro" id="IPR020802">
    <property type="entry name" value="TesA-like"/>
</dbReference>
<dbReference type="InterPro" id="IPR020806">
    <property type="entry name" value="PKS_PP-bd"/>
</dbReference>
<proteinExistence type="inferred from homology"/>
<dbReference type="PROSITE" id="PS00455">
    <property type="entry name" value="AMP_BINDING"/>
    <property type="match status" value="1"/>
</dbReference>
<dbReference type="SUPFAM" id="SSF47336">
    <property type="entry name" value="ACP-like"/>
    <property type="match status" value="1"/>
</dbReference>
<feature type="domain" description="Carrier" evidence="5">
    <location>
        <begin position="530"/>
        <end position="605"/>
    </location>
</feature>
<dbReference type="SMART" id="SM00823">
    <property type="entry name" value="PKS_PP"/>
    <property type="match status" value="1"/>
</dbReference>
<evidence type="ECO:0000259" key="5">
    <source>
        <dbReference type="PROSITE" id="PS50075"/>
    </source>
</evidence>
<dbReference type="Gene3D" id="3.40.50.1820">
    <property type="entry name" value="alpha/beta hydrolase"/>
    <property type="match status" value="1"/>
</dbReference>
<accession>A0A1H9K626</accession>
<dbReference type="STRING" id="65499.SAMN04488000_105183"/>
<evidence type="ECO:0000313" key="7">
    <source>
        <dbReference type="Proteomes" id="UP000199503"/>
    </source>
</evidence>
<dbReference type="Gene3D" id="3.30.300.30">
    <property type="match status" value="1"/>
</dbReference>
<gene>
    <name evidence="6" type="ORF">SAMN04488000_105183</name>
</gene>
<evidence type="ECO:0000256" key="3">
    <source>
        <dbReference type="ARBA" id="ARBA00022450"/>
    </source>
</evidence>
<dbReference type="Pfam" id="PF00550">
    <property type="entry name" value="PP-binding"/>
    <property type="match status" value="1"/>
</dbReference>
<dbReference type="InterPro" id="IPR000873">
    <property type="entry name" value="AMP-dep_synth/lig_dom"/>
</dbReference>
<organism evidence="6 7">
    <name type="scientific">Lentzea albida</name>
    <dbReference type="NCBI Taxonomy" id="65499"/>
    <lineage>
        <taxon>Bacteria</taxon>
        <taxon>Bacillati</taxon>
        <taxon>Actinomycetota</taxon>
        <taxon>Actinomycetes</taxon>
        <taxon>Pseudonocardiales</taxon>
        <taxon>Pseudonocardiaceae</taxon>
        <taxon>Lentzea</taxon>
    </lineage>
</organism>
<dbReference type="SUPFAM" id="SSF53474">
    <property type="entry name" value="alpha/beta-Hydrolases"/>
    <property type="match status" value="1"/>
</dbReference>
<keyword evidence="7" id="KW-1185">Reference proteome</keyword>
<dbReference type="SMART" id="SM00824">
    <property type="entry name" value="PKS_TE"/>
    <property type="match status" value="1"/>
</dbReference>
<dbReference type="InterPro" id="IPR036736">
    <property type="entry name" value="ACP-like_sf"/>
</dbReference>
<dbReference type="Pfam" id="PF00975">
    <property type="entry name" value="Thioesterase"/>
    <property type="match status" value="1"/>
</dbReference>
<dbReference type="InterPro" id="IPR045851">
    <property type="entry name" value="AMP-bd_C_sf"/>
</dbReference>
<comment type="similarity">
    <text evidence="2">Belongs to the ATP-dependent AMP-binding enzyme family.</text>
</comment>
<comment type="cofactor">
    <cofactor evidence="1">
        <name>pantetheine 4'-phosphate</name>
        <dbReference type="ChEBI" id="CHEBI:47942"/>
    </cofactor>
</comment>
<dbReference type="OrthoDB" id="3671040at2"/>
<dbReference type="InterPro" id="IPR020845">
    <property type="entry name" value="AMP-binding_CS"/>
</dbReference>
<dbReference type="InterPro" id="IPR029058">
    <property type="entry name" value="AB_hydrolase_fold"/>
</dbReference>
<evidence type="ECO:0000256" key="4">
    <source>
        <dbReference type="ARBA" id="ARBA00022553"/>
    </source>
</evidence>
<evidence type="ECO:0000256" key="2">
    <source>
        <dbReference type="ARBA" id="ARBA00006432"/>
    </source>
</evidence>
<keyword evidence="6" id="KW-0436">Ligase</keyword>
<dbReference type="InterPro" id="IPR042099">
    <property type="entry name" value="ANL_N_sf"/>
</dbReference>
<keyword evidence="3" id="KW-0596">Phosphopantetheine</keyword>
<dbReference type="PANTHER" id="PTHR22754:SF32">
    <property type="entry name" value="DISCO-INTERACTING PROTEIN 2"/>
    <property type="match status" value="1"/>
</dbReference>
<dbReference type="SUPFAM" id="SSF56801">
    <property type="entry name" value="Acetyl-CoA synthetase-like"/>
    <property type="match status" value="1"/>
</dbReference>
<dbReference type="Proteomes" id="UP000199503">
    <property type="component" value="Unassembled WGS sequence"/>
</dbReference>
<name>A0A1H9K626_9PSEU</name>
<dbReference type="EMBL" id="FOFV01000005">
    <property type="protein sequence ID" value="SEQ94295.1"/>
    <property type="molecule type" value="Genomic_DNA"/>
</dbReference>
<dbReference type="RefSeq" id="WP_089916218.1">
    <property type="nucleotide sequence ID" value="NZ_FOFV01000005.1"/>
</dbReference>
<evidence type="ECO:0000256" key="1">
    <source>
        <dbReference type="ARBA" id="ARBA00001957"/>
    </source>
</evidence>
<dbReference type="PROSITE" id="PS50075">
    <property type="entry name" value="CARRIER"/>
    <property type="match status" value="1"/>
</dbReference>
<dbReference type="AlphaFoldDB" id="A0A1H9K626"/>
<dbReference type="PANTHER" id="PTHR22754">
    <property type="entry name" value="DISCO-INTERACTING PROTEIN 2 DIP2 -RELATED"/>
    <property type="match status" value="1"/>
</dbReference>
<dbReference type="Pfam" id="PF00501">
    <property type="entry name" value="AMP-binding"/>
    <property type="match status" value="1"/>
</dbReference>
<sequence length="891" mass="95727">MTTVAHLLMRAAERHPEHGIGYLGDDPEAAPSLMPYPELLAEATRMLHALRHRGVRPGQAVALLLEQPRDFLPALWACLLGGLVACPVKPLREDPARWGAQLRHVAELLDGPLVLTTAELHARLPEVAGLDVADVAGLDSAEESLVDVQVRPEDLALLVLTSGSTGTAKAVRLTHANLVASMRAKAEAHRATPDDVTFNWVSYDHVAALLEGHLLPVASGATQLHVTPEPVLADPLVFLRALAAHRVTATFTPNFLLGLINAALASGSPEDLDLSAVDRIVSGGEANPVATGLRFLDLLAPHGLARTALWPAFGMTETCAGSLYNREFPEADAGAEFASVGRPVTGLEVRVVDQEVWLRGPMVTSGYHRDPAATAAAVTPNGWLRTGDLGVVEDGRLTLVGRSKDSVIVNGVNHYSHDLEAVLAEVEGVAPSFTAAFPVRPRGSDTEQLAVLFAATAAGEELHRVVARVRDRVVLHWGFRPAVVLAVPREEFVRTSLGKVRRGVLRARLESGAYADHEALSAAPAVHHVAPEGPVEIALAAICAELFDVPRIGATTGFFDLGGTSLDVLRLTRAVRDRFGAGLSVLDVLRAPTVRELARVVRTPPEQSYDPVVTLQSDGDGVPLFCVHPGIGEVLVFVNLAKHFAGERPFHALRARGFGPGETPFGSFAEMTATYVEAIRRVQPHGPYALAGYSFGAAVAFEIAKVLEADGERVEFLASFNLPPHIKYRMDELGFVETAVNLAMFLELVDPVQAELLPARLAPLPKTGQIAALLDLAPPGRLAELDLDLPGLTAWADLADGLTTLGRTYHPAGEVRTMTVFCADPLRGTRADWVGDELRRWDEHTARPVRYVDVPGEHYTMIGPRHVHAFAALLRAELARAFTPTQEPPRE</sequence>
<protein>
    <submittedName>
        <fullName evidence="6">Acyl-CoA synthetase (AMP-forming)/AMP-acid ligase II</fullName>
    </submittedName>
</protein>
<reference evidence="7" key="1">
    <citation type="submission" date="2016-10" db="EMBL/GenBank/DDBJ databases">
        <authorList>
            <person name="Varghese N."/>
            <person name="Submissions S."/>
        </authorList>
    </citation>
    <scope>NUCLEOTIDE SEQUENCE [LARGE SCALE GENOMIC DNA]</scope>
    <source>
        <strain evidence="7">DSM 44437</strain>
    </source>
</reference>
<dbReference type="InterPro" id="IPR001031">
    <property type="entry name" value="Thioesterase"/>
</dbReference>
<dbReference type="Gene3D" id="3.40.50.12780">
    <property type="entry name" value="N-terminal domain of ligase-like"/>
    <property type="match status" value="1"/>
</dbReference>